<dbReference type="Pfam" id="PF13193">
    <property type="entry name" value="AMP-binding_C"/>
    <property type="match status" value="1"/>
</dbReference>
<dbReference type="Gene3D" id="3.30.300.30">
    <property type="match status" value="1"/>
</dbReference>
<dbReference type="AlphaFoldDB" id="A0A921MFW2"/>
<dbReference type="InterPro" id="IPR000873">
    <property type="entry name" value="AMP-dep_synth/lig_dom"/>
</dbReference>
<dbReference type="InterPro" id="IPR020845">
    <property type="entry name" value="AMP-binding_CS"/>
</dbReference>
<accession>A0A921MFW2</accession>
<feature type="domain" description="AMP-dependent synthetase/ligase" evidence="1">
    <location>
        <begin position="43"/>
        <end position="428"/>
    </location>
</feature>
<sequence>MSTPHAWEAAAAQLAGLRDLWPADVPRTLDEPIPDGSVIDYLRKWSTERPDAVAIHFYGRDITFAELDRASAAYAGWLRANGVEPGDRAGVFLPNCPQFAIAFLGILRAGAVYVPINPMFRARELAHELSDAGVRVLLALPEFAPLIAEVGAELGVDLTVGYTQLADTLEGPAVPPAPFEPVDPDQPSDWPDIMAHAPAPEVAVDLDALAALNYTGGTTGLPKGCEHTQRHMVYTALTALLGQGSTPGEGRRCTLGFLPMFWIAGQNLALLCPLVDGSEVVILTRWNASAALELIESRRVTFMSSPVENYVELLEHPNFSSRAVESLTTCTSLSFVRKLDIPMRERWREATGVTLRTGPFGMTESHTSDTFTLGLDRDDQDLKAEPVYCGYPVPGTSIVIVDDELEPVPQGETGQILLHSPSVLTGYYGNPEATAKTVVDGWLLTGDTGRFDEHGALTYLARTKEMIKVKGMSVFPSEIEALLRTHPAIERVAVAPREDAEAGQKPVAFIELREDAGADATADGIRAWAKEQMATYKVPEVVLVDSMPMTATGKIRKTVLVESLGAVAV</sequence>
<protein>
    <submittedName>
        <fullName evidence="3">AMP-binding protein</fullName>
    </submittedName>
</protein>
<organism evidence="3 4">
    <name type="scientific">Brevibacterium senegalense</name>
    <dbReference type="NCBI Taxonomy" id="1033736"/>
    <lineage>
        <taxon>Bacteria</taxon>
        <taxon>Bacillati</taxon>
        <taxon>Actinomycetota</taxon>
        <taxon>Actinomycetes</taxon>
        <taxon>Micrococcales</taxon>
        <taxon>Brevibacteriaceae</taxon>
        <taxon>Brevibacterium</taxon>
    </lineage>
</organism>
<comment type="caution">
    <text evidence="3">The sequence shown here is derived from an EMBL/GenBank/DDBJ whole genome shotgun (WGS) entry which is preliminary data.</text>
</comment>
<dbReference type="InterPro" id="IPR025110">
    <property type="entry name" value="AMP-bd_C"/>
</dbReference>
<dbReference type="InterPro" id="IPR042099">
    <property type="entry name" value="ANL_N_sf"/>
</dbReference>
<evidence type="ECO:0000259" key="1">
    <source>
        <dbReference type="Pfam" id="PF00501"/>
    </source>
</evidence>
<dbReference type="GO" id="GO:0016877">
    <property type="term" value="F:ligase activity, forming carbon-sulfur bonds"/>
    <property type="evidence" value="ECO:0007669"/>
    <property type="project" value="UniProtKB-ARBA"/>
</dbReference>
<evidence type="ECO:0000313" key="4">
    <source>
        <dbReference type="Proteomes" id="UP000784435"/>
    </source>
</evidence>
<dbReference type="InterPro" id="IPR050237">
    <property type="entry name" value="ATP-dep_AMP-bd_enzyme"/>
</dbReference>
<dbReference type="PROSITE" id="PS00455">
    <property type="entry name" value="AMP_BINDING"/>
    <property type="match status" value="1"/>
</dbReference>
<gene>
    <name evidence="3" type="ORF">K8V08_11775</name>
</gene>
<dbReference type="PANTHER" id="PTHR43767:SF10">
    <property type="entry name" value="SURFACTIN SYNTHASE SUBUNIT 1"/>
    <property type="match status" value="1"/>
</dbReference>
<name>A0A921MFW2_9MICO</name>
<evidence type="ECO:0000313" key="3">
    <source>
        <dbReference type="EMBL" id="HJG81077.1"/>
    </source>
</evidence>
<dbReference type="InterPro" id="IPR045851">
    <property type="entry name" value="AMP-bd_C_sf"/>
</dbReference>
<reference evidence="3" key="2">
    <citation type="submission" date="2021-09" db="EMBL/GenBank/DDBJ databases">
        <authorList>
            <person name="Gilroy R."/>
        </authorList>
    </citation>
    <scope>NUCLEOTIDE SEQUENCE</scope>
    <source>
        <strain evidence="3">ChiGjej5B5-7349</strain>
    </source>
</reference>
<dbReference type="Pfam" id="PF00501">
    <property type="entry name" value="AMP-binding"/>
    <property type="match status" value="1"/>
</dbReference>
<dbReference type="Proteomes" id="UP000784435">
    <property type="component" value="Unassembled WGS sequence"/>
</dbReference>
<dbReference type="PANTHER" id="PTHR43767">
    <property type="entry name" value="LONG-CHAIN-FATTY-ACID--COA LIGASE"/>
    <property type="match status" value="1"/>
</dbReference>
<reference evidence="3" key="1">
    <citation type="journal article" date="2021" name="PeerJ">
        <title>Extensive microbial diversity within the chicken gut microbiome revealed by metagenomics and culture.</title>
        <authorList>
            <person name="Gilroy R."/>
            <person name="Ravi A."/>
            <person name="Getino M."/>
            <person name="Pursley I."/>
            <person name="Horton D.L."/>
            <person name="Alikhan N.F."/>
            <person name="Baker D."/>
            <person name="Gharbi K."/>
            <person name="Hall N."/>
            <person name="Watson M."/>
            <person name="Adriaenssens E.M."/>
            <person name="Foster-Nyarko E."/>
            <person name="Jarju S."/>
            <person name="Secka A."/>
            <person name="Antonio M."/>
            <person name="Oren A."/>
            <person name="Chaudhuri R.R."/>
            <person name="La Ragione R."/>
            <person name="Hildebrand F."/>
            <person name="Pallen M.J."/>
        </authorList>
    </citation>
    <scope>NUCLEOTIDE SEQUENCE</scope>
    <source>
        <strain evidence="3">ChiGjej5B5-7349</strain>
    </source>
</reference>
<evidence type="ECO:0000259" key="2">
    <source>
        <dbReference type="Pfam" id="PF13193"/>
    </source>
</evidence>
<dbReference type="Gene3D" id="3.40.50.12780">
    <property type="entry name" value="N-terminal domain of ligase-like"/>
    <property type="match status" value="1"/>
</dbReference>
<proteinExistence type="predicted"/>
<dbReference type="EMBL" id="DYUK01000258">
    <property type="protein sequence ID" value="HJG81077.1"/>
    <property type="molecule type" value="Genomic_DNA"/>
</dbReference>
<dbReference type="SUPFAM" id="SSF56801">
    <property type="entry name" value="Acetyl-CoA synthetase-like"/>
    <property type="match status" value="1"/>
</dbReference>
<feature type="domain" description="AMP-binding enzyme C-terminal" evidence="2">
    <location>
        <begin position="478"/>
        <end position="554"/>
    </location>
</feature>